<reference evidence="1" key="1">
    <citation type="journal article" date="2020" name="Cell">
        <title>Large-Scale Comparative Analyses of Tick Genomes Elucidate Their Genetic Diversity and Vector Capacities.</title>
        <authorList>
            <consortium name="Tick Genome and Microbiome Consortium (TIGMIC)"/>
            <person name="Jia N."/>
            <person name="Wang J."/>
            <person name="Shi W."/>
            <person name="Du L."/>
            <person name="Sun Y."/>
            <person name="Zhan W."/>
            <person name="Jiang J.F."/>
            <person name="Wang Q."/>
            <person name="Zhang B."/>
            <person name="Ji P."/>
            <person name="Bell-Sakyi L."/>
            <person name="Cui X.M."/>
            <person name="Yuan T.T."/>
            <person name="Jiang B.G."/>
            <person name="Yang W.F."/>
            <person name="Lam T.T."/>
            <person name="Chang Q.C."/>
            <person name="Ding S.J."/>
            <person name="Wang X.J."/>
            <person name="Zhu J.G."/>
            <person name="Ruan X.D."/>
            <person name="Zhao L."/>
            <person name="Wei J.T."/>
            <person name="Ye R.Z."/>
            <person name="Que T.C."/>
            <person name="Du C.H."/>
            <person name="Zhou Y.H."/>
            <person name="Cheng J.X."/>
            <person name="Dai P.F."/>
            <person name="Guo W.B."/>
            <person name="Han X.H."/>
            <person name="Huang E.J."/>
            <person name="Li L.F."/>
            <person name="Wei W."/>
            <person name="Gao Y.C."/>
            <person name="Liu J.Z."/>
            <person name="Shao H.Z."/>
            <person name="Wang X."/>
            <person name="Wang C.C."/>
            <person name="Yang T.C."/>
            <person name="Huo Q.B."/>
            <person name="Li W."/>
            <person name="Chen H.Y."/>
            <person name="Chen S.E."/>
            <person name="Zhou L.G."/>
            <person name="Ni X.B."/>
            <person name="Tian J.H."/>
            <person name="Sheng Y."/>
            <person name="Liu T."/>
            <person name="Pan Y.S."/>
            <person name="Xia L.Y."/>
            <person name="Li J."/>
            <person name="Zhao F."/>
            <person name="Cao W.C."/>
        </authorList>
    </citation>
    <scope>NUCLEOTIDE SEQUENCE</scope>
    <source>
        <strain evidence="1">Rsan-2018</strain>
    </source>
</reference>
<keyword evidence="2" id="KW-1185">Reference proteome</keyword>
<dbReference type="EMBL" id="JABSTV010001254">
    <property type="protein sequence ID" value="KAH7939658.1"/>
    <property type="molecule type" value="Genomic_DNA"/>
</dbReference>
<dbReference type="AlphaFoldDB" id="A0A9D4PFR1"/>
<accession>A0A9D4PFR1</accession>
<protein>
    <submittedName>
        <fullName evidence="1">Uncharacterized protein</fullName>
    </submittedName>
</protein>
<name>A0A9D4PFR1_RHISA</name>
<dbReference type="Proteomes" id="UP000821837">
    <property type="component" value="Chromosome 8"/>
</dbReference>
<organism evidence="1 2">
    <name type="scientific">Rhipicephalus sanguineus</name>
    <name type="common">Brown dog tick</name>
    <name type="synonym">Ixodes sanguineus</name>
    <dbReference type="NCBI Taxonomy" id="34632"/>
    <lineage>
        <taxon>Eukaryota</taxon>
        <taxon>Metazoa</taxon>
        <taxon>Ecdysozoa</taxon>
        <taxon>Arthropoda</taxon>
        <taxon>Chelicerata</taxon>
        <taxon>Arachnida</taxon>
        <taxon>Acari</taxon>
        <taxon>Parasitiformes</taxon>
        <taxon>Ixodida</taxon>
        <taxon>Ixodoidea</taxon>
        <taxon>Ixodidae</taxon>
        <taxon>Rhipicephalinae</taxon>
        <taxon>Rhipicephalus</taxon>
        <taxon>Rhipicephalus</taxon>
    </lineage>
</organism>
<sequence length="129" mass="14294">MYSMPSKVVGPCPLLTQFLSMRRITPKQTRCMYSVGKHITISKLNGRNDSSSEQEELSEALVPTSCTASICEPVCHSLAPAAEVRQQVVAEEQRPCRNRKWSSSAKPQATCRRSRKSWEQVLLVAGCGP</sequence>
<proteinExistence type="predicted"/>
<gene>
    <name evidence="1" type="ORF">HPB52_015563</name>
</gene>
<evidence type="ECO:0000313" key="2">
    <source>
        <dbReference type="Proteomes" id="UP000821837"/>
    </source>
</evidence>
<reference evidence="1" key="2">
    <citation type="submission" date="2021-09" db="EMBL/GenBank/DDBJ databases">
        <authorList>
            <person name="Jia N."/>
            <person name="Wang J."/>
            <person name="Shi W."/>
            <person name="Du L."/>
            <person name="Sun Y."/>
            <person name="Zhan W."/>
            <person name="Jiang J."/>
            <person name="Wang Q."/>
            <person name="Zhang B."/>
            <person name="Ji P."/>
            <person name="Sakyi L.B."/>
            <person name="Cui X."/>
            <person name="Yuan T."/>
            <person name="Jiang B."/>
            <person name="Yang W."/>
            <person name="Lam T.T.-Y."/>
            <person name="Chang Q."/>
            <person name="Ding S."/>
            <person name="Wang X."/>
            <person name="Zhu J."/>
            <person name="Ruan X."/>
            <person name="Zhao L."/>
            <person name="Wei J."/>
            <person name="Que T."/>
            <person name="Du C."/>
            <person name="Cheng J."/>
            <person name="Dai P."/>
            <person name="Han X."/>
            <person name="Huang E."/>
            <person name="Gao Y."/>
            <person name="Liu J."/>
            <person name="Shao H."/>
            <person name="Ye R."/>
            <person name="Li L."/>
            <person name="Wei W."/>
            <person name="Wang X."/>
            <person name="Wang C."/>
            <person name="Huo Q."/>
            <person name="Li W."/>
            <person name="Guo W."/>
            <person name="Chen H."/>
            <person name="Chen S."/>
            <person name="Zhou L."/>
            <person name="Zhou L."/>
            <person name="Ni X."/>
            <person name="Tian J."/>
            <person name="Zhou Y."/>
            <person name="Sheng Y."/>
            <person name="Liu T."/>
            <person name="Pan Y."/>
            <person name="Xia L."/>
            <person name="Li J."/>
            <person name="Zhao F."/>
            <person name="Cao W."/>
        </authorList>
    </citation>
    <scope>NUCLEOTIDE SEQUENCE</scope>
    <source>
        <strain evidence="1">Rsan-2018</strain>
        <tissue evidence="1">Larvae</tissue>
    </source>
</reference>
<comment type="caution">
    <text evidence="1">The sequence shown here is derived from an EMBL/GenBank/DDBJ whole genome shotgun (WGS) entry which is preliminary data.</text>
</comment>
<evidence type="ECO:0000313" key="1">
    <source>
        <dbReference type="EMBL" id="KAH7939658.1"/>
    </source>
</evidence>